<feature type="region of interest" description="Disordered" evidence="1">
    <location>
        <begin position="1"/>
        <end position="58"/>
    </location>
</feature>
<dbReference type="Proteomes" id="UP001148786">
    <property type="component" value="Unassembled WGS sequence"/>
</dbReference>
<proteinExistence type="predicted"/>
<evidence type="ECO:0000256" key="1">
    <source>
        <dbReference type="SAM" id="MobiDB-lite"/>
    </source>
</evidence>
<comment type="caution">
    <text evidence="2">The sequence shown here is derived from an EMBL/GenBank/DDBJ whole genome shotgun (WGS) entry which is preliminary data.</text>
</comment>
<evidence type="ECO:0000313" key="2">
    <source>
        <dbReference type="EMBL" id="KAJ3489901.1"/>
    </source>
</evidence>
<dbReference type="EMBL" id="JANKHO010002675">
    <property type="protein sequence ID" value="KAJ3489901.1"/>
    <property type="molecule type" value="Genomic_DNA"/>
</dbReference>
<name>A0A9W8MR48_9AGAR</name>
<reference evidence="2" key="1">
    <citation type="submission" date="2022-07" db="EMBL/GenBank/DDBJ databases">
        <title>Genome Sequence of Agrocybe chaxingu.</title>
        <authorList>
            <person name="Buettner E."/>
        </authorList>
    </citation>
    <scope>NUCLEOTIDE SEQUENCE</scope>
    <source>
        <strain evidence="2">MP-N11</strain>
    </source>
</reference>
<accession>A0A9W8MR48</accession>
<evidence type="ECO:0000313" key="3">
    <source>
        <dbReference type="Proteomes" id="UP001148786"/>
    </source>
</evidence>
<keyword evidence="3" id="KW-1185">Reference proteome</keyword>
<organism evidence="2 3">
    <name type="scientific">Agrocybe chaxingu</name>
    <dbReference type="NCBI Taxonomy" id="84603"/>
    <lineage>
        <taxon>Eukaryota</taxon>
        <taxon>Fungi</taxon>
        <taxon>Dikarya</taxon>
        <taxon>Basidiomycota</taxon>
        <taxon>Agaricomycotina</taxon>
        <taxon>Agaricomycetes</taxon>
        <taxon>Agaricomycetidae</taxon>
        <taxon>Agaricales</taxon>
        <taxon>Agaricineae</taxon>
        <taxon>Strophariaceae</taxon>
        <taxon>Agrocybe</taxon>
    </lineage>
</organism>
<sequence>MLLPNSPPSASAPFSPPIDVVSPTPDGPPSDYDEEGTRGADPFLYTPELPPNGGPRPTSVFQSAVLDALDKAIATGLMGPNFRKNPNVSKVDRPRPDSLDRSFYPKEDKHFWVVTCGTIVGIFNKWSTASSAAHSDDDTSIKACLTWDSAVKHYEKAFNEDRIAVGPFKKQKIRDAPQSNPRQRSYAFPGLVLAGTLMSFRLKPPAPLL</sequence>
<dbReference type="AlphaFoldDB" id="A0A9W8MR48"/>
<protein>
    <submittedName>
        <fullName evidence="2">Uncharacterized protein</fullName>
    </submittedName>
</protein>
<dbReference type="OrthoDB" id="3270804at2759"/>
<gene>
    <name evidence="2" type="ORF">NLJ89_g11485</name>
</gene>